<proteinExistence type="predicted"/>
<evidence type="ECO:0000313" key="2">
    <source>
        <dbReference type="Proteomes" id="UP000589036"/>
    </source>
</evidence>
<dbReference type="RefSeq" id="WP_179646340.1">
    <property type="nucleotide sequence ID" value="NZ_BAAAYY010000005.1"/>
</dbReference>
<comment type="caution">
    <text evidence="1">The sequence shown here is derived from an EMBL/GenBank/DDBJ whole genome shotgun (WGS) entry which is preliminary data.</text>
</comment>
<dbReference type="AlphaFoldDB" id="A0A852U3Z1"/>
<name>A0A852U3Z1_9ACTN</name>
<accession>A0A852U3Z1</accession>
<sequence>MPILQIDHKVSDFDEWKTIFDRDPLNRKERGVRRHRVAHPVDDRNHLVIELEFDSVGEAEAFLAALREDVWRLQETSPALVGEPRTRIVETVESREY</sequence>
<organism evidence="1 2">
    <name type="scientific">Spinactinospora alkalitolerans</name>
    <dbReference type="NCBI Taxonomy" id="687207"/>
    <lineage>
        <taxon>Bacteria</taxon>
        <taxon>Bacillati</taxon>
        <taxon>Actinomycetota</taxon>
        <taxon>Actinomycetes</taxon>
        <taxon>Streptosporangiales</taxon>
        <taxon>Nocardiopsidaceae</taxon>
        <taxon>Spinactinospora</taxon>
    </lineage>
</organism>
<dbReference type="Proteomes" id="UP000589036">
    <property type="component" value="Unassembled WGS sequence"/>
</dbReference>
<evidence type="ECO:0000313" key="1">
    <source>
        <dbReference type="EMBL" id="NYE50938.1"/>
    </source>
</evidence>
<evidence type="ECO:0008006" key="3">
    <source>
        <dbReference type="Google" id="ProtNLM"/>
    </source>
</evidence>
<reference evidence="1 2" key="1">
    <citation type="submission" date="2020-07" db="EMBL/GenBank/DDBJ databases">
        <title>Sequencing the genomes of 1000 actinobacteria strains.</title>
        <authorList>
            <person name="Klenk H.-P."/>
        </authorList>
    </citation>
    <scope>NUCLEOTIDE SEQUENCE [LARGE SCALE GENOMIC DNA]</scope>
    <source>
        <strain evidence="1 2">CXB654</strain>
    </source>
</reference>
<dbReference type="EMBL" id="JACCCC010000001">
    <property type="protein sequence ID" value="NYE50938.1"/>
    <property type="molecule type" value="Genomic_DNA"/>
</dbReference>
<protein>
    <recommendedName>
        <fullName evidence="3">Cyclase</fullName>
    </recommendedName>
</protein>
<keyword evidence="2" id="KW-1185">Reference proteome</keyword>
<gene>
    <name evidence="1" type="ORF">HDA32_006058</name>
</gene>